<evidence type="ECO:0000313" key="2">
    <source>
        <dbReference type="EMBL" id="NHN57002.1"/>
    </source>
</evidence>
<accession>A0A967EA20</accession>
<dbReference type="EMBL" id="JAAOIV010000011">
    <property type="protein sequence ID" value="NHN57002.1"/>
    <property type="molecule type" value="Genomic_DNA"/>
</dbReference>
<keyword evidence="1" id="KW-0812">Transmembrane</keyword>
<organism evidence="2 3">
    <name type="scientific">Metallococcus carri</name>
    <dbReference type="NCBI Taxonomy" id="1656884"/>
    <lineage>
        <taxon>Bacteria</taxon>
        <taxon>Bacillati</taxon>
        <taxon>Actinomycetota</taxon>
        <taxon>Actinomycetes</taxon>
        <taxon>Micrococcales</taxon>
        <taxon>Dermacoccaceae</taxon>
        <taxon>Metallococcus</taxon>
    </lineage>
</organism>
<dbReference type="RefSeq" id="WP_166197802.1">
    <property type="nucleotide sequence ID" value="NZ_JAAOIV010000011.1"/>
</dbReference>
<sequence length="206" mass="22308">MSGGLVLYADRRARRTRQIVFDVVVAGWLLLWWWVAVRVRHQTDGSRANALGLSKNADGMATQLRDAGARLRKVPLVGDTLDTPFVKASGQAHGMALSAQDLAGGVDRLGLLLGVLVPAVPMTVAVLVWCYLRLRYARAAGAARTLSRRDGGRELLALRALHSAAPERLLALGPDLTERWRAGDADTVGALADLELARHDLSPKRH</sequence>
<keyword evidence="1" id="KW-0472">Membrane</keyword>
<protein>
    <recommendedName>
        <fullName evidence="4">Transmembrane protein</fullName>
    </recommendedName>
</protein>
<proteinExistence type="predicted"/>
<gene>
    <name evidence="2" type="ORF">G9U51_14620</name>
</gene>
<feature type="transmembrane region" description="Helical" evidence="1">
    <location>
        <begin position="111"/>
        <end position="132"/>
    </location>
</feature>
<evidence type="ECO:0000256" key="1">
    <source>
        <dbReference type="SAM" id="Phobius"/>
    </source>
</evidence>
<keyword evidence="3" id="KW-1185">Reference proteome</keyword>
<comment type="caution">
    <text evidence="2">The sequence shown here is derived from an EMBL/GenBank/DDBJ whole genome shotgun (WGS) entry which is preliminary data.</text>
</comment>
<dbReference type="AlphaFoldDB" id="A0A967EA20"/>
<keyword evidence="1" id="KW-1133">Transmembrane helix</keyword>
<reference evidence="2" key="1">
    <citation type="submission" date="2020-03" db="EMBL/GenBank/DDBJ databases">
        <title>Draft sequencing of Calidifontibacter sp. DB0510.</title>
        <authorList>
            <person name="Kim D.-U."/>
        </authorList>
    </citation>
    <scope>NUCLEOTIDE SEQUENCE</scope>
    <source>
        <strain evidence="2">DB0510</strain>
    </source>
</reference>
<name>A0A967EA20_9MICO</name>
<dbReference type="Proteomes" id="UP000744769">
    <property type="component" value="Unassembled WGS sequence"/>
</dbReference>
<feature type="transmembrane region" description="Helical" evidence="1">
    <location>
        <begin position="19"/>
        <end position="37"/>
    </location>
</feature>
<evidence type="ECO:0000313" key="3">
    <source>
        <dbReference type="Proteomes" id="UP000744769"/>
    </source>
</evidence>
<evidence type="ECO:0008006" key="4">
    <source>
        <dbReference type="Google" id="ProtNLM"/>
    </source>
</evidence>